<keyword evidence="6 7" id="KW-0413">Isomerase</keyword>
<evidence type="ECO:0000256" key="7">
    <source>
        <dbReference type="PROSITE-ProRule" id="PRU01384"/>
    </source>
</evidence>
<dbReference type="Gene3D" id="3.30.1360.40">
    <property type="match status" value="1"/>
</dbReference>
<feature type="domain" description="Topo IIA-type catalytic" evidence="9">
    <location>
        <begin position="34"/>
        <end position="484"/>
    </location>
</feature>
<comment type="similarity">
    <text evidence="2">Belongs to the type II topoisomerase GyrA/ParC subunit family.</text>
</comment>
<dbReference type="GO" id="GO:0003918">
    <property type="term" value="F:DNA topoisomerase type II (double strand cut, ATP-hydrolyzing) activity"/>
    <property type="evidence" value="ECO:0007669"/>
    <property type="project" value="UniProtKB-EC"/>
</dbReference>
<gene>
    <name evidence="10" type="ORF">COX46_01600</name>
</gene>
<name>A0A2G9YBE8_9BACT</name>
<dbReference type="Proteomes" id="UP000230392">
    <property type="component" value="Unassembled WGS sequence"/>
</dbReference>
<dbReference type="CDD" id="cd00187">
    <property type="entry name" value="TOP4c"/>
    <property type="match status" value="1"/>
</dbReference>
<evidence type="ECO:0000313" key="11">
    <source>
        <dbReference type="Proteomes" id="UP000230392"/>
    </source>
</evidence>
<evidence type="ECO:0000256" key="8">
    <source>
        <dbReference type="SAM" id="Coils"/>
    </source>
</evidence>
<evidence type="ECO:0000313" key="10">
    <source>
        <dbReference type="EMBL" id="PIP16545.1"/>
    </source>
</evidence>
<dbReference type="EMBL" id="PCRF01000073">
    <property type="protein sequence ID" value="PIP16545.1"/>
    <property type="molecule type" value="Genomic_DNA"/>
</dbReference>
<keyword evidence="5 7" id="KW-0238">DNA-binding</keyword>
<accession>A0A2G9YBE8</accession>
<sequence length="484" mass="53899">MAEEKEKVTPVELETEMQRSYIDYAMSVIVGRALPDVRDGLKPVHRRILYAMQELGLESNKPYKKSARIVGEVMGKYHPHGDAAIYESLCRMAQDFALRYPVVDGQGNFGSVDGDPPAAMRYTEAKLAPIAAEILVDLEKDTVPWQPNFDETLMEPGVLPSKLPNLLVNGSTGIAVGMATNIPPHNLIEVVEALGLLLNKPNVSLENLMAVLPGPDFPTGGYILGKSGIDSAYRTGHGLITIQAKTTIEELEHRRQAIIVTELPYEVNKANLVAEIAHLTDDKVVDGVSTVRDESDKEGIRVVIELKSGENPDLVLNQLYKHSRLRITYGVINLALVEGRPRVLTLPELLTEFLNHRRIIIVRRTQYDLQKAQERLHILEGYLIALASIDAVIKLIKSSRSVPDAKAGLQKKFELSEKQAEAILAMPLSRLTGLEQEKIKNESADLNKKITEYQAILNDASRVNRLIKTELEDLSKRYGNKRRT</sequence>
<dbReference type="GO" id="GO:0006265">
    <property type="term" value="P:DNA topological change"/>
    <property type="evidence" value="ECO:0007669"/>
    <property type="project" value="UniProtKB-UniRule"/>
</dbReference>
<dbReference type="InterPro" id="IPR013760">
    <property type="entry name" value="Topo_IIA-like_dom_sf"/>
</dbReference>
<dbReference type="GO" id="GO:0003677">
    <property type="term" value="F:DNA binding"/>
    <property type="evidence" value="ECO:0007669"/>
    <property type="project" value="UniProtKB-UniRule"/>
</dbReference>
<dbReference type="FunFam" id="3.30.1360.40:FF:000002">
    <property type="entry name" value="DNA gyrase subunit A"/>
    <property type="match status" value="1"/>
</dbReference>
<dbReference type="AlphaFoldDB" id="A0A2G9YBE8"/>
<dbReference type="InterPro" id="IPR013757">
    <property type="entry name" value="Topo_IIA_A_a_sf"/>
</dbReference>
<dbReference type="PANTHER" id="PTHR43493:SF5">
    <property type="entry name" value="DNA GYRASE SUBUNIT A, CHLOROPLASTIC_MITOCHONDRIAL"/>
    <property type="match status" value="1"/>
</dbReference>
<comment type="caution">
    <text evidence="10">The sequence shown here is derived from an EMBL/GenBank/DDBJ whole genome shotgun (WGS) entry which is preliminary data.</text>
</comment>
<dbReference type="GO" id="GO:0005524">
    <property type="term" value="F:ATP binding"/>
    <property type="evidence" value="ECO:0007669"/>
    <property type="project" value="InterPro"/>
</dbReference>
<dbReference type="SMART" id="SM00434">
    <property type="entry name" value="TOP4c"/>
    <property type="match status" value="1"/>
</dbReference>
<proteinExistence type="inferred from homology"/>
<reference evidence="10 11" key="1">
    <citation type="submission" date="2017-09" db="EMBL/GenBank/DDBJ databases">
        <title>Depth-based differentiation of microbial function through sediment-hosted aquifers and enrichment of novel symbionts in the deep terrestrial subsurface.</title>
        <authorList>
            <person name="Probst A.J."/>
            <person name="Ladd B."/>
            <person name="Jarett J.K."/>
            <person name="Geller-Mcgrath D.E."/>
            <person name="Sieber C.M."/>
            <person name="Emerson J.B."/>
            <person name="Anantharaman K."/>
            <person name="Thomas B.C."/>
            <person name="Malmstrom R."/>
            <person name="Stieglmeier M."/>
            <person name="Klingl A."/>
            <person name="Woyke T."/>
            <person name="Ryan C.M."/>
            <person name="Banfield J.F."/>
        </authorList>
    </citation>
    <scope>NUCLEOTIDE SEQUENCE [LARGE SCALE GENOMIC DNA]</scope>
    <source>
        <strain evidence="10">CG23_combo_of_CG06-09_8_20_14_all_48_7</strain>
    </source>
</reference>
<evidence type="ECO:0000256" key="6">
    <source>
        <dbReference type="ARBA" id="ARBA00023235"/>
    </source>
</evidence>
<evidence type="ECO:0000259" key="9">
    <source>
        <dbReference type="PROSITE" id="PS52040"/>
    </source>
</evidence>
<evidence type="ECO:0000256" key="4">
    <source>
        <dbReference type="ARBA" id="ARBA00023029"/>
    </source>
</evidence>
<evidence type="ECO:0000256" key="5">
    <source>
        <dbReference type="ARBA" id="ARBA00023125"/>
    </source>
</evidence>
<protein>
    <recommendedName>
        <fullName evidence="3">DNA topoisomerase (ATP-hydrolyzing)</fullName>
        <ecNumber evidence="3">5.6.2.2</ecNumber>
    </recommendedName>
</protein>
<dbReference type="Pfam" id="PF00521">
    <property type="entry name" value="DNA_topoisoIV"/>
    <property type="match status" value="1"/>
</dbReference>
<dbReference type="NCBIfam" id="NF004044">
    <property type="entry name" value="PRK05561.1"/>
    <property type="match status" value="1"/>
</dbReference>
<feature type="non-terminal residue" evidence="10">
    <location>
        <position position="484"/>
    </location>
</feature>
<dbReference type="FunFam" id="3.90.199.10:FF:000001">
    <property type="entry name" value="DNA gyrase subunit A"/>
    <property type="match status" value="1"/>
</dbReference>
<dbReference type="GO" id="GO:0009330">
    <property type="term" value="C:DNA topoisomerase type II (double strand cut, ATP-hydrolyzing) complex"/>
    <property type="evidence" value="ECO:0007669"/>
    <property type="project" value="TreeGrafter"/>
</dbReference>
<dbReference type="FunFam" id="1.10.268.10:FF:000001">
    <property type="entry name" value="DNA gyrase subunit A"/>
    <property type="match status" value="1"/>
</dbReference>
<dbReference type="GO" id="GO:0005737">
    <property type="term" value="C:cytoplasm"/>
    <property type="evidence" value="ECO:0007669"/>
    <property type="project" value="TreeGrafter"/>
</dbReference>
<dbReference type="EC" id="5.6.2.2" evidence="3"/>
<comment type="catalytic activity">
    <reaction evidence="1 7">
        <text>ATP-dependent breakage, passage and rejoining of double-stranded DNA.</text>
        <dbReference type="EC" id="5.6.2.2"/>
    </reaction>
</comment>
<dbReference type="Gene3D" id="3.90.199.10">
    <property type="entry name" value="Topoisomerase II, domain 5"/>
    <property type="match status" value="1"/>
</dbReference>
<feature type="coiled-coil region" evidence="8">
    <location>
        <begin position="436"/>
        <end position="477"/>
    </location>
</feature>
<evidence type="ECO:0000256" key="3">
    <source>
        <dbReference type="ARBA" id="ARBA00012895"/>
    </source>
</evidence>
<dbReference type="SUPFAM" id="SSF56719">
    <property type="entry name" value="Type II DNA topoisomerase"/>
    <property type="match status" value="1"/>
</dbReference>
<dbReference type="PROSITE" id="PS52040">
    <property type="entry name" value="TOPO_IIA"/>
    <property type="match status" value="1"/>
</dbReference>
<dbReference type="InterPro" id="IPR050220">
    <property type="entry name" value="Type_II_DNA_Topoisomerases"/>
</dbReference>
<feature type="active site" description="O-(5'-phospho-DNA)-tyrosine intermediate" evidence="7">
    <location>
        <position position="122"/>
    </location>
</feature>
<dbReference type="PANTHER" id="PTHR43493">
    <property type="entry name" value="DNA GYRASE/TOPOISOMERASE SUBUNIT A"/>
    <property type="match status" value="1"/>
</dbReference>
<organism evidence="10 11">
    <name type="scientific">bacterium (Candidatus Ratteibacteria) CG23_combo_of_CG06-09_8_20_14_all_48_7</name>
    <dbReference type="NCBI Taxonomy" id="2014292"/>
    <lineage>
        <taxon>Bacteria</taxon>
        <taxon>Candidatus Ratteibacteria</taxon>
    </lineage>
</organism>
<dbReference type="InterPro" id="IPR013758">
    <property type="entry name" value="Topo_IIA_A/C_ab"/>
</dbReference>
<keyword evidence="4 7" id="KW-0799">Topoisomerase</keyword>
<dbReference type="InterPro" id="IPR002205">
    <property type="entry name" value="Topo_IIA_dom_A"/>
</dbReference>
<keyword evidence="8" id="KW-0175">Coiled coil</keyword>
<evidence type="ECO:0000256" key="1">
    <source>
        <dbReference type="ARBA" id="ARBA00000185"/>
    </source>
</evidence>
<evidence type="ECO:0000256" key="2">
    <source>
        <dbReference type="ARBA" id="ARBA00008263"/>
    </source>
</evidence>
<dbReference type="Gene3D" id="1.10.268.10">
    <property type="entry name" value="Topoisomerase, domain 3"/>
    <property type="match status" value="1"/>
</dbReference>